<keyword evidence="12" id="KW-1185">Reference proteome</keyword>
<keyword evidence="3" id="KW-0808">Transferase</keyword>
<evidence type="ECO:0000256" key="4">
    <source>
        <dbReference type="ARBA" id="ARBA00022741"/>
    </source>
</evidence>
<dbReference type="Proteomes" id="UP000820669">
    <property type="component" value="Unassembled WGS sequence"/>
</dbReference>
<keyword evidence="4 7" id="KW-0547">Nucleotide-binding</keyword>
<dbReference type="PANTHER" id="PTHR43289">
    <property type="entry name" value="MITOGEN-ACTIVATED PROTEIN KINASE KINASE KINASE 20-RELATED"/>
    <property type="match status" value="1"/>
</dbReference>
<dbReference type="RefSeq" id="WP_169383729.1">
    <property type="nucleotide sequence ID" value="NZ_JAAXLA010000052.1"/>
</dbReference>
<evidence type="ECO:0000259" key="10">
    <source>
        <dbReference type="PROSITE" id="PS50011"/>
    </source>
</evidence>
<feature type="domain" description="Protein kinase" evidence="10">
    <location>
        <begin position="15"/>
        <end position="276"/>
    </location>
</feature>
<dbReference type="PANTHER" id="PTHR43289:SF6">
    <property type="entry name" value="SERINE_THREONINE-PROTEIN KINASE NEKL-3"/>
    <property type="match status" value="1"/>
</dbReference>
<feature type="region of interest" description="Disordered" evidence="8">
    <location>
        <begin position="401"/>
        <end position="441"/>
    </location>
</feature>
<dbReference type="EC" id="2.7.11.1" evidence="1"/>
<feature type="transmembrane region" description="Helical" evidence="9">
    <location>
        <begin position="359"/>
        <end position="379"/>
    </location>
</feature>
<evidence type="ECO:0000313" key="12">
    <source>
        <dbReference type="Proteomes" id="UP000820669"/>
    </source>
</evidence>
<sequence>MSPSDSDGTRIGNRYRLDERIGAGAMGAVWRGTDELLNRTVAIKELLAAAVSPSSPGDALEESRQRILREGRIGARLQHAHVISMFDVVVHDDRPWLVMEYLPSRSLAVVLGEKGPMAPREAAAIGQQVADGLAAAHAAGVVHRDIKPGNVLIAEDGRAKITDFGVSRAVDDVQLTRTGMIAGTPAFLAPEVARGQQPTSASDVFALGATLYAAVEGAPPFGLDDNAYALLHKVATGAVRPPTEAGPLTALLMRLLADDPEQRPTASQARDALAVVAAGRPAPDSGTPGASGTAVLPVGPFTPSAASAAESAQAPRTLSEIDAPAAAKSGPPTPPPAGGAGPAREAAEPSPRRRRRAPILLGLLAVVLVAGIGVVIGIVRASSSGAASTGAALPAAPTSVASAPSAAPATSAAPRTTTPVTSAAPTSAPTSASTSAANPPAAPGDAVAFVQNYYSLLPGNVDAAFAMLSPAAQAQSGGIDGFRRFYAGLSSVNVESARSVGDNTVEATIIFQRQDGTTTREPYRFVIGQGNDGNLIMQSFSRA</sequence>
<keyword evidence="9" id="KW-0472">Membrane</keyword>
<dbReference type="Gene3D" id="1.10.510.10">
    <property type="entry name" value="Transferase(Phosphotransferase) domain 1"/>
    <property type="match status" value="1"/>
</dbReference>
<accession>A0ABX1SFC8</accession>
<keyword evidence="5 11" id="KW-0418">Kinase</keyword>
<evidence type="ECO:0000256" key="9">
    <source>
        <dbReference type="SAM" id="Phobius"/>
    </source>
</evidence>
<evidence type="ECO:0000256" key="7">
    <source>
        <dbReference type="PROSITE-ProRule" id="PRU10141"/>
    </source>
</evidence>
<dbReference type="InterPro" id="IPR017441">
    <property type="entry name" value="Protein_kinase_ATP_BS"/>
</dbReference>
<feature type="binding site" evidence="7">
    <location>
        <position position="44"/>
    </location>
    <ligand>
        <name>ATP</name>
        <dbReference type="ChEBI" id="CHEBI:30616"/>
    </ligand>
</feature>
<feature type="compositionally biased region" description="Low complexity" evidence="8">
    <location>
        <begin position="401"/>
        <end position="439"/>
    </location>
</feature>
<keyword evidence="2" id="KW-0723">Serine/threonine-protein kinase</keyword>
<dbReference type="InterPro" id="IPR000719">
    <property type="entry name" value="Prot_kinase_dom"/>
</dbReference>
<dbReference type="InterPro" id="IPR008271">
    <property type="entry name" value="Ser/Thr_kinase_AS"/>
</dbReference>
<protein>
    <recommendedName>
        <fullName evidence="1">non-specific serine/threonine protein kinase</fullName>
        <ecNumber evidence="1">2.7.11.1</ecNumber>
    </recommendedName>
</protein>
<reference evidence="11 12" key="1">
    <citation type="submission" date="2020-04" db="EMBL/GenBank/DDBJ databases">
        <authorList>
            <person name="Klaysubun C."/>
            <person name="Duangmal K."/>
            <person name="Lipun K."/>
        </authorList>
    </citation>
    <scope>NUCLEOTIDE SEQUENCE [LARGE SCALE GENOMIC DNA]</scope>
    <source>
        <strain evidence="11 12">K10HN5</strain>
    </source>
</reference>
<feature type="region of interest" description="Disordered" evidence="8">
    <location>
        <begin position="324"/>
        <end position="353"/>
    </location>
</feature>
<evidence type="ECO:0000256" key="6">
    <source>
        <dbReference type="ARBA" id="ARBA00022840"/>
    </source>
</evidence>
<evidence type="ECO:0000256" key="3">
    <source>
        <dbReference type="ARBA" id="ARBA00022679"/>
    </source>
</evidence>
<dbReference type="CDD" id="cd14014">
    <property type="entry name" value="STKc_PknB_like"/>
    <property type="match status" value="1"/>
</dbReference>
<dbReference type="GO" id="GO:0016301">
    <property type="term" value="F:kinase activity"/>
    <property type="evidence" value="ECO:0007669"/>
    <property type="project" value="UniProtKB-KW"/>
</dbReference>
<dbReference type="PROSITE" id="PS00107">
    <property type="entry name" value="PROTEIN_KINASE_ATP"/>
    <property type="match status" value="1"/>
</dbReference>
<keyword evidence="9" id="KW-1133">Transmembrane helix</keyword>
<keyword evidence="9" id="KW-0812">Transmembrane</keyword>
<name>A0ABX1SFC8_9PSEU</name>
<comment type="caution">
    <text evidence="11">The sequence shown here is derived from an EMBL/GenBank/DDBJ whole genome shotgun (WGS) entry which is preliminary data.</text>
</comment>
<keyword evidence="6 7" id="KW-0067">ATP-binding</keyword>
<dbReference type="Gene3D" id="3.30.200.20">
    <property type="entry name" value="Phosphorylase Kinase, domain 1"/>
    <property type="match status" value="1"/>
</dbReference>
<dbReference type="Pfam" id="PF00069">
    <property type="entry name" value="Pkinase"/>
    <property type="match status" value="1"/>
</dbReference>
<dbReference type="SMART" id="SM00220">
    <property type="entry name" value="S_TKc"/>
    <property type="match status" value="1"/>
</dbReference>
<evidence type="ECO:0000313" key="11">
    <source>
        <dbReference type="EMBL" id="NMI00254.1"/>
    </source>
</evidence>
<dbReference type="SUPFAM" id="SSF56112">
    <property type="entry name" value="Protein kinase-like (PK-like)"/>
    <property type="match status" value="1"/>
</dbReference>
<dbReference type="EMBL" id="JAAXLA010000052">
    <property type="protein sequence ID" value="NMI00254.1"/>
    <property type="molecule type" value="Genomic_DNA"/>
</dbReference>
<evidence type="ECO:0000256" key="1">
    <source>
        <dbReference type="ARBA" id="ARBA00012513"/>
    </source>
</evidence>
<proteinExistence type="predicted"/>
<organism evidence="11 12">
    <name type="scientific">Pseudonocardia acidicola</name>
    <dbReference type="NCBI Taxonomy" id="2724939"/>
    <lineage>
        <taxon>Bacteria</taxon>
        <taxon>Bacillati</taxon>
        <taxon>Actinomycetota</taxon>
        <taxon>Actinomycetes</taxon>
        <taxon>Pseudonocardiales</taxon>
        <taxon>Pseudonocardiaceae</taxon>
        <taxon>Pseudonocardia</taxon>
    </lineage>
</organism>
<dbReference type="InterPro" id="IPR011009">
    <property type="entry name" value="Kinase-like_dom_sf"/>
</dbReference>
<gene>
    <name evidence="11" type="ORF">HF526_23510</name>
</gene>
<evidence type="ECO:0000256" key="5">
    <source>
        <dbReference type="ARBA" id="ARBA00022777"/>
    </source>
</evidence>
<dbReference type="PROSITE" id="PS50011">
    <property type="entry name" value="PROTEIN_KINASE_DOM"/>
    <property type="match status" value="1"/>
</dbReference>
<evidence type="ECO:0000256" key="8">
    <source>
        <dbReference type="SAM" id="MobiDB-lite"/>
    </source>
</evidence>
<evidence type="ECO:0000256" key="2">
    <source>
        <dbReference type="ARBA" id="ARBA00022527"/>
    </source>
</evidence>
<dbReference type="PROSITE" id="PS00108">
    <property type="entry name" value="PROTEIN_KINASE_ST"/>
    <property type="match status" value="1"/>
</dbReference>